<dbReference type="CDD" id="cd01127">
    <property type="entry name" value="TrwB_TraG_TraD_VirD4"/>
    <property type="match status" value="1"/>
</dbReference>
<evidence type="ECO:0000256" key="5">
    <source>
        <dbReference type="ARBA" id="ARBA00022692"/>
    </source>
</evidence>
<feature type="transmembrane region" description="Helical" evidence="16">
    <location>
        <begin position="157"/>
        <end position="183"/>
    </location>
</feature>
<evidence type="ECO:0000256" key="10">
    <source>
        <dbReference type="ARBA" id="ARBA00023125"/>
    </source>
</evidence>
<dbReference type="InterPro" id="IPR050206">
    <property type="entry name" value="FtsK/SpoIIIE/SftA"/>
</dbReference>
<comment type="function">
    <text evidence="13">Essential cell division protein that coordinates cell division and chromosome segregation. The N-terminus is involved in assembly of the cell-division machinery. The C-terminus functions as a DNA motor that moves dsDNA in an ATP-dependent manner towards the dif recombination site, which is located within the replication terminus region. Required for activation of the Xer recombinase, allowing activation of chromosome unlinking by recombination.</text>
</comment>
<comment type="similarity">
    <text evidence="2">Belongs to the FtsK/SpoIIIE/SftA family.</text>
</comment>
<feature type="domain" description="FtsK" evidence="17">
    <location>
        <begin position="445"/>
        <end position="636"/>
    </location>
</feature>
<dbReference type="GO" id="GO:0007059">
    <property type="term" value="P:chromosome segregation"/>
    <property type="evidence" value="ECO:0007669"/>
    <property type="project" value="UniProtKB-KW"/>
</dbReference>
<keyword evidence="5 16" id="KW-0812">Transmembrane</keyword>
<keyword evidence="10" id="KW-0238">DNA-binding</keyword>
<dbReference type="InterPro" id="IPR041027">
    <property type="entry name" value="FtsK_alpha"/>
</dbReference>
<dbReference type="InterPro" id="IPR036388">
    <property type="entry name" value="WH-like_DNA-bd_sf"/>
</dbReference>
<dbReference type="Gene3D" id="1.10.10.10">
    <property type="entry name" value="Winged helix-like DNA-binding domain superfamily/Winged helix DNA-binding domain"/>
    <property type="match status" value="1"/>
</dbReference>
<name>A0A9P2G798_CLOBO</name>
<evidence type="ECO:0000256" key="8">
    <source>
        <dbReference type="ARBA" id="ARBA00022840"/>
    </source>
</evidence>
<dbReference type="PROSITE" id="PS50901">
    <property type="entry name" value="FTSK"/>
    <property type="match status" value="1"/>
</dbReference>
<dbReference type="EMBL" id="ACSJ01000007">
    <property type="protein sequence ID" value="EES91275.1"/>
    <property type="molecule type" value="Genomic_DNA"/>
</dbReference>
<accession>A0A9P2G798</accession>
<protein>
    <submittedName>
        <fullName evidence="18">Dna translocase Ftsk</fullName>
    </submittedName>
</protein>
<dbReference type="Pfam" id="PF13491">
    <property type="entry name" value="FtsK_4TM"/>
    <property type="match status" value="1"/>
</dbReference>
<dbReference type="Gene3D" id="3.30.980.40">
    <property type="match status" value="1"/>
</dbReference>
<evidence type="ECO:0000256" key="4">
    <source>
        <dbReference type="ARBA" id="ARBA00022618"/>
    </source>
</evidence>
<organism evidence="18 19">
    <name type="scientific">Clostridium botulinum D str. 1873</name>
    <dbReference type="NCBI Taxonomy" id="592027"/>
    <lineage>
        <taxon>Bacteria</taxon>
        <taxon>Bacillati</taxon>
        <taxon>Bacillota</taxon>
        <taxon>Clostridia</taxon>
        <taxon>Eubacteriales</taxon>
        <taxon>Clostridiaceae</taxon>
        <taxon>Clostridium</taxon>
    </lineage>
</organism>
<evidence type="ECO:0000256" key="11">
    <source>
        <dbReference type="ARBA" id="ARBA00023136"/>
    </source>
</evidence>
<dbReference type="Gene3D" id="3.40.50.300">
    <property type="entry name" value="P-loop containing nucleotide triphosphate hydrolases"/>
    <property type="match status" value="1"/>
</dbReference>
<evidence type="ECO:0000256" key="16">
    <source>
        <dbReference type="SAM" id="Phobius"/>
    </source>
</evidence>
<evidence type="ECO:0000256" key="2">
    <source>
        <dbReference type="ARBA" id="ARBA00006474"/>
    </source>
</evidence>
<keyword evidence="4" id="KW-0132">Cell division</keyword>
<dbReference type="InterPro" id="IPR036390">
    <property type="entry name" value="WH_DNA-bd_sf"/>
</dbReference>
<dbReference type="InterPro" id="IPR002543">
    <property type="entry name" value="FtsK_dom"/>
</dbReference>
<dbReference type="GO" id="GO:0051301">
    <property type="term" value="P:cell division"/>
    <property type="evidence" value="ECO:0007669"/>
    <property type="project" value="UniProtKB-KW"/>
</dbReference>
<feature type="transmembrane region" description="Helical" evidence="16">
    <location>
        <begin position="92"/>
        <end position="111"/>
    </location>
</feature>
<keyword evidence="3" id="KW-1003">Cell membrane</keyword>
<dbReference type="SUPFAM" id="SSF52540">
    <property type="entry name" value="P-loop containing nucleoside triphosphate hydrolases"/>
    <property type="match status" value="1"/>
</dbReference>
<dbReference type="InterPro" id="IPR018541">
    <property type="entry name" value="Ftsk_gamma"/>
</dbReference>
<comment type="caution">
    <text evidence="18">The sequence shown here is derived from an EMBL/GenBank/DDBJ whole genome shotgun (WGS) entry which is preliminary data.</text>
</comment>
<comment type="subcellular location">
    <subcellularLocation>
        <location evidence="1">Cell membrane</location>
        <topology evidence="1">Multi-pass membrane protein</topology>
    </subcellularLocation>
</comment>
<proteinExistence type="inferred from homology"/>
<dbReference type="Pfam" id="PF01580">
    <property type="entry name" value="FtsK_SpoIIIE"/>
    <property type="match status" value="1"/>
</dbReference>
<evidence type="ECO:0000256" key="1">
    <source>
        <dbReference type="ARBA" id="ARBA00004651"/>
    </source>
</evidence>
<dbReference type="Pfam" id="PF17854">
    <property type="entry name" value="FtsK_alpha"/>
    <property type="match status" value="1"/>
</dbReference>
<evidence type="ECO:0000313" key="19">
    <source>
        <dbReference type="Proteomes" id="UP000006160"/>
    </source>
</evidence>
<feature type="binding site" evidence="15">
    <location>
        <begin position="462"/>
        <end position="469"/>
    </location>
    <ligand>
        <name>ATP</name>
        <dbReference type="ChEBI" id="CHEBI:30616"/>
    </ligand>
</feature>
<keyword evidence="8 15" id="KW-0067">ATP-binding</keyword>
<dbReference type="GO" id="GO:0005524">
    <property type="term" value="F:ATP binding"/>
    <property type="evidence" value="ECO:0007669"/>
    <property type="project" value="UniProtKB-UniRule"/>
</dbReference>
<dbReference type="SMART" id="SM00382">
    <property type="entry name" value="AAA"/>
    <property type="match status" value="1"/>
</dbReference>
<evidence type="ECO:0000313" key="18">
    <source>
        <dbReference type="EMBL" id="EES91275.1"/>
    </source>
</evidence>
<evidence type="ECO:0000256" key="12">
    <source>
        <dbReference type="ARBA" id="ARBA00023306"/>
    </source>
</evidence>
<keyword evidence="7" id="KW-0159">Chromosome partition</keyword>
<dbReference type="AlphaFoldDB" id="A0A9P2G798"/>
<gene>
    <name evidence="18" type="ORF">CLG_B0955</name>
</gene>
<dbReference type="Proteomes" id="UP000006160">
    <property type="component" value="Unassembled WGS sequence"/>
</dbReference>
<comment type="subunit">
    <text evidence="14">Homohexamer. Forms a ring that surrounds DNA.</text>
</comment>
<dbReference type="GO" id="GO:0005886">
    <property type="term" value="C:plasma membrane"/>
    <property type="evidence" value="ECO:0007669"/>
    <property type="project" value="UniProtKB-SubCell"/>
</dbReference>
<dbReference type="PANTHER" id="PTHR22683">
    <property type="entry name" value="SPORULATION PROTEIN RELATED"/>
    <property type="match status" value="1"/>
</dbReference>
<dbReference type="InterPro" id="IPR003593">
    <property type="entry name" value="AAA+_ATPase"/>
</dbReference>
<dbReference type="PANTHER" id="PTHR22683:SF41">
    <property type="entry name" value="DNA TRANSLOCASE FTSK"/>
    <property type="match status" value="1"/>
</dbReference>
<keyword evidence="9 16" id="KW-1133">Transmembrane helix</keyword>
<evidence type="ECO:0000256" key="9">
    <source>
        <dbReference type="ARBA" id="ARBA00022989"/>
    </source>
</evidence>
<evidence type="ECO:0000256" key="15">
    <source>
        <dbReference type="PROSITE-ProRule" id="PRU00289"/>
    </source>
</evidence>
<evidence type="ECO:0000256" key="6">
    <source>
        <dbReference type="ARBA" id="ARBA00022741"/>
    </source>
</evidence>
<dbReference type="GO" id="GO:0003677">
    <property type="term" value="F:DNA binding"/>
    <property type="evidence" value="ECO:0007669"/>
    <property type="project" value="UniProtKB-KW"/>
</dbReference>
<dbReference type="InterPro" id="IPR027417">
    <property type="entry name" value="P-loop_NTPase"/>
</dbReference>
<keyword evidence="6 15" id="KW-0547">Nucleotide-binding</keyword>
<reference evidence="18 19" key="1">
    <citation type="submission" date="2009-10" db="EMBL/GenBank/DDBJ databases">
        <authorList>
            <person name="Shrivastava S."/>
            <person name="Brinkac L.B."/>
            <person name="Brown J.L."/>
            <person name="Bruce D.B."/>
            <person name="Detter C."/>
            <person name="Green L.D."/>
            <person name="Munk C.A."/>
            <person name="Rogers Y.C."/>
            <person name="Tapia R."/>
            <person name="Saunders E.S."/>
            <person name="Sims D.R."/>
            <person name="Smith L.A."/>
            <person name="Smith T.J."/>
            <person name="Sutton G."/>
            <person name="Brettin T."/>
        </authorList>
    </citation>
    <scope>NUCLEOTIDE SEQUENCE [LARGE SCALE GENOMIC DNA]</scope>
    <source>
        <strain evidence="19">D str. 1873</strain>
    </source>
</reference>
<dbReference type="InterPro" id="IPR025199">
    <property type="entry name" value="FtsK_4TM"/>
</dbReference>
<dbReference type="SMART" id="SM00843">
    <property type="entry name" value="Ftsk_gamma"/>
    <property type="match status" value="1"/>
</dbReference>
<evidence type="ECO:0000256" key="13">
    <source>
        <dbReference type="ARBA" id="ARBA00024986"/>
    </source>
</evidence>
<dbReference type="SUPFAM" id="SSF46785">
    <property type="entry name" value="Winged helix' DNA-binding domain"/>
    <property type="match status" value="1"/>
</dbReference>
<dbReference type="Pfam" id="PF09397">
    <property type="entry name" value="FtsK_gamma"/>
    <property type="match status" value="1"/>
</dbReference>
<evidence type="ECO:0000256" key="14">
    <source>
        <dbReference type="ARBA" id="ARBA00025923"/>
    </source>
</evidence>
<keyword evidence="12" id="KW-0131">Cell cycle</keyword>
<feature type="transmembrane region" description="Helical" evidence="16">
    <location>
        <begin position="58"/>
        <end position="80"/>
    </location>
</feature>
<sequence>MAKKNKHSKKASKTVQSSQMPNDIKGIIFITLGILMILSVFASDSSGILGKSIKKLLIGLFGMGSYIFPLLMIFIGISYILKNGKITFNNRFYGIFIFILNTLLFTQMIYINDYYIEDNFIEGIKKIFIETSVIHGGIIGYIMDVPLYKLLGSVGSYIVFISIYIISVIYVMQISLGELLIMIKGSAIQKRKFRNTLRDKDIIYDDEKDTSSSFIKGLNDKIKFVNFLKSTEDIDTNREEIIDNEKDYRKSQMDEPKIVPNIVDNKPTNNTQMFNKADNTRRSYVKEEPNNFINDEIQQKSNEIRSEYIFPSTELLNRNINNGYDKNGKRELINYASKLEETLNSFGVNAKVIQVTKGPSVTRFELQPSAGVKVSKITHLSDDIALSLAASSVRIEAPIPGKSAIGIEVPNKVVSAVYLSEVIESNEFKNFNKNIAFAVGKDISGKCVVADLSKMPHLLIAGATGSGKSVCINTLIISLIYKYSPEDVKLLLVDPKVVELNIYNDIPHLLIPVVTNPKKAAGALNWAVTEMTRRYNLFAENNVRNIEGYNELVKKGRLSEKLPWIVIIIDELADLMMVSPGEVEEYIARLAQMARAAGMHLVIATQRPSVDVITGVIKANIPSRISFAVSSQIDSRTIIDSAGAEKLLGKGDMLFYPVGESKPVRIQGAFISEEEVENIVNFIKDQKGPVEYQENIINDINTKIEKQNSDSDELLDEAIEIAMENGQISTSLLQRRLKIGYNRAARIIDDMEGKGIISGKNGSKPRQILLDNEDIKNNS</sequence>
<evidence type="ECO:0000259" key="17">
    <source>
        <dbReference type="PROSITE" id="PS50901"/>
    </source>
</evidence>
<keyword evidence="11 16" id="KW-0472">Membrane</keyword>
<evidence type="ECO:0000256" key="3">
    <source>
        <dbReference type="ARBA" id="ARBA00022475"/>
    </source>
</evidence>
<evidence type="ECO:0000256" key="7">
    <source>
        <dbReference type="ARBA" id="ARBA00022829"/>
    </source>
</evidence>